<evidence type="ECO:0000256" key="4">
    <source>
        <dbReference type="ARBA" id="ARBA00023235"/>
    </source>
</evidence>
<dbReference type="GO" id="GO:0009236">
    <property type="term" value="P:cobalamin biosynthetic process"/>
    <property type="evidence" value="ECO:0007669"/>
    <property type="project" value="UniProtKB-UniPathway"/>
</dbReference>
<dbReference type="GO" id="GO:0016993">
    <property type="term" value="F:precorrin-8X methylmutase activity"/>
    <property type="evidence" value="ECO:0007669"/>
    <property type="project" value="InterPro"/>
</dbReference>
<sequence length="334" mass="36304">MTPSVLIISEKHHLHLEGVKVQLEKRGGFKNVAVFAFLEGREAFGRKLGSLLADSRHLAVVTFEENPAAILEQFDQWYREAILPEADIRPVFGLLETPSFIRALSTTVRQQFDPEQPPEEPPVPEPDKIEEESFRIIDEVLSGYGFEEEWHQVVRRAVHAAADFEVADRMDHHVGAIDTAIRAIHGGANIIVDVQMVESGISKPLTGKFKTGIRCFVGDEDVASRAKAEGVTRSTIAMRKAIPYLAGSIVVVGNAPTALFEVLRLIRKEGVRPALVVGVPVGFVGAAESKELLSRQAIVPWITTRGPKGGSTVAVAIMNALLRIADAQGKGGVG</sequence>
<dbReference type="Pfam" id="PF02570">
    <property type="entry name" value="CbiC"/>
    <property type="match status" value="1"/>
</dbReference>
<evidence type="ECO:0000313" key="7">
    <source>
        <dbReference type="Proteomes" id="UP000027059"/>
    </source>
</evidence>
<keyword evidence="3" id="KW-0169">Cobalamin biosynthesis</keyword>
<proteinExistence type="inferred from homology"/>
<dbReference type="SUPFAM" id="SSF63965">
    <property type="entry name" value="Precorrin-8X methylmutase CbiC/CobH"/>
    <property type="match status" value="1"/>
</dbReference>
<feature type="domain" description="Cobalamin biosynthesis precorrin-8X methylmutase CobH/CbiC" evidence="5">
    <location>
        <begin position="128"/>
        <end position="323"/>
    </location>
</feature>
<dbReference type="Proteomes" id="UP000027059">
    <property type="component" value="Chromosome"/>
</dbReference>
<dbReference type="InterPro" id="IPR036588">
    <property type="entry name" value="CobH/CbiC_sf"/>
</dbReference>
<dbReference type="PANTHER" id="PTHR43588">
    <property type="entry name" value="COBALT-PRECORRIN-8 METHYLMUTASE"/>
    <property type="match status" value="1"/>
</dbReference>
<dbReference type="AlphaFoldDB" id="A0A059XZ15"/>
<evidence type="ECO:0000256" key="2">
    <source>
        <dbReference type="ARBA" id="ARBA00009774"/>
    </source>
</evidence>
<comment type="pathway">
    <text evidence="1">Cofactor biosynthesis; adenosylcobalamin biosynthesis.</text>
</comment>
<reference evidence="7" key="1">
    <citation type="submission" date="2014-02" db="EMBL/GenBank/DDBJ databases">
        <title>Complete genome sequence and comparative genomic analysis of the nitrogen-fixing bacterium Leptospirillum ferriphilum YSK.</title>
        <authorList>
            <person name="Guo X."/>
            <person name="Yin H."/>
            <person name="Liang Y."/>
            <person name="Hu Q."/>
            <person name="Ma L."/>
            <person name="Xiao Y."/>
            <person name="Zhang X."/>
            <person name="Qiu G."/>
            <person name="Liu X."/>
        </authorList>
    </citation>
    <scope>NUCLEOTIDE SEQUENCE [LARGE SCALE GENOMIC DNA]</scope>
    <source>
        <strain evidence="7">YSK</strain>
    </source>
</reference>
<dbReference type="Gene3D" id="3.40.50.10230">
    <property type="entry name" value="Cobalamin biosynthesis CobH/CbiC, precorrin-8X methylmutase"/>
    <property type="match status" value="1"/>
</dbReference>
<dbReference type="InterPro" id="IPR003722">
    <property type="entry name" value="Cbl_synth_CobH/CbiC"/>
</dbReference>
<keyword evidence="7" id="KW-1185">Reference proteome</keyword>
<reference evidence="6 7" key="2">
    <citation type="journal article" date="2015" name="Biomed. Res. Int.">
        <title>Effects of Arsenite Resistance on the Growth and Functional Gene Expression of Leptospirillum ferriphilum and Acidithiobacillus thiooxidans in Pure Culture and Coculture.</title>
        <authorList>
            <person name="Jiang H."/>
            <person name="Liang Y."/>
            <person name="Yin H."/>
            <person name="Xiao Y."/>
            <person name="Guo X."/>
            <person name="Xu Y."/>
            <person name="Hu Q."/>
            <person name="Liu H."/>
            <person name="Liu X."/>
        </authorList>
    </citation>
    <scope>NUCLEOTIDE SEQUENCE [LARGE SCALE GENOMIC DNA]</scope>
    <source>
        <strain evidence="6 7">YSK</strain>
    </source>
</reference>
<dbReference type="OrthoDB" id="9780708at2"/>
<comment type="similarity">
    <text evidence="2">Belongs to the CobH/CbiC family.</text>
</comment>
<name>A0A059XZ15_9BACT</name>
<organism evidence="6 7">
    <name type="scientific">Leptospirillum ferriphilum YSK</name>
    <dbReference type="NCBI Taxonomy" id="1441628"/>
    <lineage>
        <taxon>Bacteria</taxon>
        <taxon>Pseudomonadati</taxon>
        <taxon>Nitrospirota</taxon>
        <taxon>Nitrospiria</taxon>
        <taxon>Nitrospirales</taxon>
        <taxon>Nitrospiraceae</taxon>
        <taxon>Leptospirillum</taxon>
    </lineage>
</organism>
<protein>
    <submittedName>
        <fullName evidence="6">Precorrin-8X methylmutase</fullName>
    </submittedName>
</protein>
<dbReference type="KEGG" id="lfp:Y981_05825"/>
<dbReference type="PANTHER" id="PTHR43588:SF1">
    <property type="entry name" value="COBALT-PRECORRIN-8 METHYLMUTASE"/>
    <property type="match status" value="1"/>
</dbReference>
<dbReference type="UniPathway" id="UPA00148"/>
<accession>A0A059XZ15</accession>
<keyword evidence="4" id="KW-0413">Isomerase</keyword>
<dbReference type="EMBL" id="CP007243">
    <property type="protein sequence ID" value="AIA30462.1"/>
    <property type="molecule type" value="Genomic_DNA"/>
</dbReference>
<evidence type="ECO:0000313" key="6">
    <source>
        <dbReference type="EMBL" id="AIA30462.1"/>
    </source>
</evidence>
<dbReference type="RefSeq" id="WP_023525538.1">
    <property type="nucleotide sequence ID" value="NZ_CP007243.1"/>
</dbReference>
<evidence type="ECO:0000259" key="5">
    <source>
        <dbReference type="Pfam" id="PF02570"/>
    </source>
</evidence>
<dbReference type="HOGENOM" id="CLU_854708_0_0_0"/>
<evidence type="ECO:0000256" key="1">
    <source>
        <dbReference type="ARBA" id="ARBA00004953"/>
    </source>
</evidence>
<evidence type="ECO:0000256" key="3">
    <source>
        <dbReference type="ARBA" id="ARBA00022573"/>
    </source>
</evidence>
<gene>
    <name evidence="6" type="ORF">Y981_05825</name>
</gene>